<dbReference type="InterPro" id="IPR000182">
    <property type="entry name" value="GNAT_dom"/>
</dbReference>
<dbReference type="CDD" id="cd04301">
    <property type="entry name" value="NAT_SF"/>
    <property type="match status" value="1"/>
</dbReference>
<dbReference type="Pfam" id="PF13673">
    <property type="entry name" value="Acetyltransf_10"/>
    <property type="match status" value="1"/>
</dbReference>
<protein>
    <recommendedName>
        <fullName evidence="1">N-acetyltransferase domain-containing protein</fullName>
    </recommendedName>
</protein>
<dbReference type="AlphaFoldDB" id="A0A3R6WW71"/>
<feature type="domain" description="N-acetyltransferase" evidence="1">
    <location>
        <begin position="9"/>
        <end position="159"/>
    </location>
</feature>
<evidence type="ECO:0000313" key="4">
    <source>
        <dbReference type="Proteomes" id="UP000285430"/>
    </source>
</evidence>
<dbReference type="InterPro" id="IPR001279">
    <property type="entry name" value="Metallo-B-lactamas"/>
</dbReference>
<evidence type="ECO:0000313" key="3">
    <source>
        <dbReference type="EMBL" id="RHZ19902.1"/>
    </source>
</evidence>
<dbReference type="InterPro" id="IPR016181">
    <property type="entry name" value="Acyl_CoA_acyltransferase"/>
</dbReference>
<organism evidence="2 5">
    <name type="scientific">Aphanomyces astaci</name>
    <name type="common">Crayfish plague agent</name>
    <dbReference type="NCBI Taxonomy" id="112090"/>
    <lineage>
        <taxon>Eukaryota</taxon>
        <taxon>Sar</taxon>
        <taxon>Stramenopiles</taxon>
        <taxon>Oomycota</taxon>
        <taxon>Saprolegniomycetes</taxon>
        <taxon>Saprolegniales</taxon>
        <taxon>Verrucalvaceae</taxon>
        <taxon>Aphanomyces</taxon>
    </lineage>
</organism>
<dbReference type="Pfam" id="PF12706">
    <property type="entry name" value="Lactamase_B_2"/>
    <property type="match status" value="1"/>
</dbReference>
<dbReference type="VEuPathDB" id="FungiDB:H257_09566"/>
<dbReference type="PANTHER" id="PTHR42663">
    <property type="entry name" value="HYDROLASE C777.06C-RELATED-RELATED"/>
    <property type="match status" value="1"/>
</dbReference>
<evidence type="ECO:0000313" key="2">
    <source>
        <dbReference type="EMBL" id="RHZ01142.1"/>
    </source>
</evidence>
<dbReference type="Gene3D" id="3.40.630.30">
    <property type="match status" value="1"/>
</dbReference>
<dbReference type="InterPro" id="IPR036866">
    <property type="entry name" value="RibonucZ/Hydroxyglut_hydro"/>
</dbReference>
<dbReference type="Proteomes" id="UP000285712">
    <property type="component" value="Unassembled WGS sequence"/>
</dbReference>
<sequence>MVVTWQFAGALSDLSVTTLYEIMQLRAKVFIVEQACVYLDLDGYDKACVHVIGTSATGGDAKIVAYARVLPPHTKGNSQQVPMIGRVVVAPEARGQGLASELMVNAMDVCTERWPQGGIAISAQVHLESFYSRLGFHTTSAEPYDDDGIMHIDMHRPLWRLMFVTRRWRDDISSRPCPCLQRLLATPKGVYSGFQKSVDHFKILMEVHFLGTGPSTGLPSIRCLLSDQLCTVCRDAHTNAASKNHRNNPSLLVRYNDRNVLIDCGKTFRDSVLRVFPAHNINHIDAVLLTHGHADACLGLDDLRELQVLQTTRCEETGELKKIATTPLLLHCHARTKDEVLPKFEYLMDKPLPPGATYRWTAKLDWALFEDLDTFTAAGVTFKALPVLHGKGYICNGFEFGGDVGARFVYLSDLTDVPDATVVALTNQSPIDVLVIDALYLEDVHGTHMNYRQAMDVAKLLRPKKTYLIGMGDDFDYDQTNSVIRTEMLQSHGLDVEMSYDGLLVHLG</sequence>
<dbReference type="EMBL" id="QUTH01003357">
    <property type="protein sequence ID" value="RHZ19902.1"/>
    <property type="molecule type" value="Genomic_DNA"/>
</dbReference>
<dbReference type="Gene3D" id="3.60.15.10">
    <property type="entry name" value="Ribonuclease Z/Hydroxyacylglutathione hydrolase-like"/>
    <property type="match status" value="1"/>
</dbReference>
<dbReference type="SUPFAM" id="SSF56281">
    <property type="entry name" value="Metallo-hydrolase/oxidoreductase"/>
    <property type="match status" value="1"/>
</dbReference>
<dbReference type="SMART" id="SM00849">
    <property type="entry name" value="Lactamase_B"/>
    <property type="match status" value="1"/>
</dbReference>
<gene>
    <name evidence="2" type="ORF">DYB35_002009</name>
    <name evidence="3" type="ORF">DYB37_002718</name>
</gene>
<dbReference type="PROSITE" id="PS51186">
    <property type="entry name" value="GNAT"/>
    <property type="match status" value="1"/>
</dbReference>
<dbReference type="Proteomes" id="UP000285430">
    <property type="component" value="Unassembled WGS sequence"/>
</dbReference>
<evidence type="ECO:0000259" key="1">
    <source>
        <dbReference type="PROSITE" id="PS51186"/>
    </source>
</evidence>
<dbReference type="GO" id="GO:0016747">
    <property type="term" value="F:acyltransferase activity, transferring groups other than amino-acyl groups"/>
    <property type="evidence" value="ECO:0007669"/>
    <property type="project" value="InterPro"/>
</dbReference>
<name>A0A3R6WW71_APHAT</name>
<dbReference type="VEuPathDB" id="FungiDB:H257_09567"/>
<comment type="caution">
    <text evidence="2">The sequence shown here is derived from an EMBL/GenBank/DDBJ whole genome shotgun (WGS) entry which is preliminary data.</text>
</comment>
<evidence type="ECO:0000313" key="5">
    <source>
        <dbReference type="Proteomes" id="UP000285712"/>
    </source>
</evidence>
<accession>A0A3R6WW71</accession>
<dbReference type="PANTHER" id="PTHR42663:SF6">
    <property type="entry name" value="HYDROLASE C777.06C-RELATED"/>
    <property type="match status" value="1"/>
</dbReference>
<proteinExistence type="predicted"/>
<dbReference type="EMBL" id="QUTG01000850">
    <property type="protein sequence ID" value="RHZ01142.1"/>
    <property type="molecule type" value="Genomic_DNA"/>
</dbReference>
<dbReference type="SUPFAM" id="SSF55729">
    <property type="entry name" value="Acyl-CoA N-acyltransferases (Nat)"/>
    <property type="match status" value="1"/>
</dbReference>
<dbReference type="CDD" id="cd16279">
    <property type="entry name" value="metallo-hydrolase-like_MBL-fold"/>
    <property type="match status" value="1"/>
</dbReference>
<reference evidence="4 5" key="1">
    <citation type="submission" date="2018-08" db="EMBL/GenBank/DDBJ databases">
        <title>Aphanomyces genome sequencing and annotation.</title>
        <authorList>
            <person name="Minardi D."/>
            <person name="Oidtmann B."/>
            <person name="Van Der Giezen M."/>
            <person name="Studholme D.J."/>
        </authorList>
    </citation>
    <scope>NUCLEOTIDE SEQUENCE [LARGE SCALE GENOMIC DNA]</scope>
    <source>
        <strain evidence="3 4">Da</strain>
        <strain evidence="2 5">Sv</strain>
    </source>
</reference>